<feature type="region of interest" description="Disordered" evidence="1">
    <location>
        <begin position="280"/>
        <end position="317"/>
    </location>
</feature>
<evidence type="ECO:0000256" key="1">
    <source>
        <dbReference type="SAM" id="MobiDB-lite"/>
    </source>
</evidence>
<sequence length="466" mass="48518">MEYVGEVGAVRYSREAGPVERGRGAGLGEHGRGAGLGEHGRGAGLGEHGRGAGPVKRSREDAPGDHAREAAPGDHAREAAPGEHAHEARLMEPAREDRPVDLVTALARARSPENPGPDTPAGPAVRAWPGPPSPIPEARAGELDLRALLRLSLAASDDSGRLRPAPSAGALHPVDAQLVVGTRCPLPPGRYGYDPLRHPVHRLGREPDGALPGATVELSVTPQRTASHYGHRAWPLLLLDTGHAAAALWLAARALGTYASVPRLDGLAEDPLAAVHFAPPQRVGRVSQPEEPSDVPAPRELLARRSAPPPLGGTPSRDVLRTLLTTAVQASADELAWCAAVGEPQPELVELAPDGTLRRLAAGEARPTLAVWAAGQAWIADAGAVLLAYGCPADADAARIRRTHLRAGFAVHLAHLTAVRNGLAARPVGSWQQADLGAALGAAPGRDWIVHGLALGTTHPDEEKTS</sequence>
<comment type="caution">
    <text evidence="2">The sequence shown here is derived from an EMBL/GenBank/DDBJ whole genome shotgun (WGS) entry which is preliminary data.</text>
</comment>
<organism evidence="2 3">
    <name type="scientific">Streptomyces spinoverrucosus</name>
    <dbReference type="NCBI Taxonomy" id="284043"/>
    <lineage>
        <taxon>Bacteria</taxon>
        <taxon>Bacillati</taxon>
        <taxon>Actinomycetota</taxon>
        <taxon>Actinomycetes</taxon>
        <taxon>Kitasatosporales</taxon>
        <taxon>Streptomycetaceae</taxon>
        <taxon>Streptomyces</taxon>
    </lineage>
</organism>
<dbReference type="AlphaFoldDB" id="A0A4Y3VBI9"/>
<evidence type="ECO:0008006" key="4">
    <source>
        <dbReference type="Google" id="ProtNLM"/>
    </source>
</evidence>
<accession>A0A4Y3VBI9</accession>
<dbReference type="EMBL" id="BJND01000008">
    <property type="protein sequence ID" value="GEC03675.1"/>
    <property type="molecule type" value="Genomic_DNA"/>
</dbReference>
<name>A0A4Y3VBI9_9ACTN</name>
<dbReference type="Proteomes" id="UP000317881">
    <property type="component" value="Unassembled WGS sequence"/>
</dbReference>
<evidence type="ECO:0000313" key="3">
    <source>
        <dbReference type="Proteomes" id="UP000317881"/>
    </source>
</evidence>
<feature type="compositionally biased region" description="Basic and acidic residues" evidence="1">
    <location>
        <begin position="57"/>
        <end position="98"/>
    </location>
</feature>
<dbReference type="Gene3D" id="3.40.109.10">
    <property type="entry name" value="NADH Oxidase"/>
    <property type="match status" value="2"/>
</dbReference>
<reference evidence="2 3" key="1">
    <citation type="submission" date="2019-06" db="EMBL/GenBank/DDBJ databases">
        <title>Whole genome shotgun sequence of Streptomyces spinoverrucosus NBRC 14228.</title>
        <authorList>
            <person name="Hosoyama A."/>
            <person name="Uohara A."/>
            <person name="Ohji S."/>
            <person name="Ichikawa N."/>
        </authorList>
    </citation>
    <scope>NUCLEOTIDE SEQUENCE [LARGE SCALE GENOMIC DNA]</scope>
    <source>
        <strain evidence="2 3">NBRC 14228</strain>
    </source>
</reference>
<feature type="compositionally biased region" description="Basic and acidic residues" evidence="1">
    <location>
        <begin position="12"/>
        <end position="23"/>
    </location>
</feature>
<dbReference type="SUPFAM" id="SSF55469">
    <property type="entry name" value="FMN-dependent nitroreductase-like"/>
    <property type="match status" value="1"/>
</dbReference>
<dbReference type="GO" id="GO:0016491">
    <property type="term" value="F:oxidoreductase activity"/>
    <property type="evidence" value="ECO:0007669"/>
    <property type="project" value="InterPro"/>
</dbReference>
<feature type="region of interest" description="Disordered" evidence="1">
    <location>
        <begin position="1"/>
        <end position="98"/>
    </location>
</feature>
<keyword evidence="3" id="KW-1185">Reference proteome</keyword>
<feature type="compositionally biased region" description="Gly residues" evidence="1">
    <location>
        <begin position="24"/>
        <end position="46"/>
    </location>
</feature>
<dbReference type="InterPro" id="IPR000415">
    <property type="entry name" value="Nitroreductase-like"/>
</dbReference>
<evidence type="ECO:0000313" key="2">
    <source>
        <dbReference type="EMBL" id="GEC03675.1"/>
    </source>
</evidence>
<proteinExistence type="predicted"/>
<gene>
    <name evidence="2" type="ORF">SSP24_13300</name>
</gene>
<protein>
    <recommendedName>
        <fullName evidence="4">Nitroreductase domain-containing protein</fullName>
    </recommendedName>
</protein>